<sequence length="303" mass="32022">MSPIVVGAIIGIVAGIGLFQIYLSWRATQPTLVSRIAPMFDSAARDRLQSGRSPVRQLLGAAATDLGRVISVIGSTTSSVASRLAALGRGTTVAAFRTEQLAWSAIALVVAMAVIPLFLRWRIPVPIIIVVIVLAAIGGALARDTFLTWQVERYRARIVGQLPDVAELLSLALSAGEGPIAALSRVSSLGSAEFSLRLRTMLGAVHSGLPLTTAFERLGRDSGIPQLQRFADSFVTALERGTPLATVLSGLASDMRAEQREALMESGGKREIGMLVPVVFLIMPISVLFALFPAAATLTLVTP</sequence>
<feature type="transmembrane region" description="Helical" evidence="6">
    <location>
        <begin position="274"/>
        <end position="296"/>
    </location>
</feature>
<proteinExistence type="predicted"/>
<dbReference type="PANTHER" id="PTHR35007:SF2">
    <property type="entry name" value="PILUS ASSEMBLE PROTEIN"/>
    <property type="match status" value="1"/>
</dbReference>
<organism evidence="8 9">
    <name type="scientific">Bowdeniella nasicola</name>
    <dbReference type="NCBI Taxonomy" id="208480"/>
    <lineage>
        <taxon>Bacteria</taxon>
        <taxon>Bacillati</taxon>
        <taxon>Actinomycetota</taxon>
        <taxon>Actinomycetes</taxon>
        <taxon>Actinomycetales</taxon>
        <taxon>Actinomycetaceae</taxon>
        <taxon>Bowdeniella</taxon>
    </lineage>
</organism>
<comment type="caution">
    <text evidence="8">The sequence shown here is derived from an EMBL/GenBank/DDBJ whole genome shotgun (WGS) entry which is preliminary data.</text>
</comment>
<dbReference type="Proteomes" id="UP000185628">
    <property type="component" value="Unassembled WGS sequence"/>
</dbReference>
<keyword evidence="5 6" id="KW-0472">Membrane</keyword>
<gene>
    <name evidence="8" type="ORF">BSZ39_08455</name>
</gene>
<protein>
    <recommendedName>
        <fullName evidence="7">Type II secretion system protein GspF domain-containing protein</fullName>
    </recommendedName>
</protein>
<accession>A0A1Q5Q195</accession>
<dbReference type="PANTHER" id="PTHR35007">
    <property type="entry name" value="INTEGRAL MEMBRANE PROTEIN-RELATED"/>
    <property type="match status" value="1"/>
</dbReference>
<keyword evidence="3 6" id="KW-0812">Transmembrane</keyword>
<dbReference type="Pfam" id="PF00482">
    <property type="entry name" value="T2SSF"/>
    <property type="match status" value="1"/>
</dbReference>
<evidence type="ECO:0000256" key="4">
    <source>
        <dbReference type="ARBA" id="ARBA00022989"/>
    </source>
</evidence>
<evidence type="ECO:0000256" key="2">
    <source>
        <dbReference type="ARBA" id="ARBA00022475"/>
    </source>
</evidence>
<dbReference type="AlphaFoldDB" id="A0A1Q5Q195"/>
<keyword evidence="4 6" id="KW-1133">Transmembrane helix</keyword>
<keyword evidence="2" id="KW-1003">Cell membrane</keyword>
<comment type="subcellular location">
    <subcellularLocation>
        <location evidence="1">Cell membrane</location>
        <topology evidence="1">Multi-pass membrane protein</topology>
    </subcellularLocation>
</comment>
<evidence type="ECO:0000313" key="9">
    <source>
        <dbReference type="Proteomes" id="UP000185628"/>
    </source>
</evidence>
<evidence type="ECO:0000256" key="1">
    <source>
        <dbReference type="ARBA" id="ARBA00004651"/>
    </source>
</evidence>
<evidence type="ECO:0000313" key="8">
    <source>
        <dbReference type="EMBL" id="OKL53643.1"/>
    </source>
</evidence>
<feature type="transmembrane region" description="Helical" evidence="6">
    <location>
        <begin position="6"/>
        <end position="25"/>
    </location>
</feature>
<dbReference type="OrthoDB" id="5185234at2"/>
<reference evidence="9" key="1">
    <citation type="submission" date="2016-12" db="EMBL/GenBank/DDBJ databases">
        <authorList>
            <person name="Meng X."/>
        </authorList>
    </citation>
    <scope>NUCLEOTIDE SEQUENCE [LARGE SCALE GENOMIC DNA]</scope>
    <source>
        <strain evidence="9">DSM 19116</strain>
    </source>
</reference>
<feature type="domain" description="Type II secretion system protein GspF" evidence="7">
    <location>
        <begin position="167"/>
        <end position="291"/>
    </location>
</feature>
<name>A0A1Q5Q195_9ACTO</name>
<dbReference type="InterPro" id="IPR018076">
    <property type="entry name" value="T2SS_GspF_dom"/>
</dbReference>
<keyword evidence="9" id="KW-1185">Reference proteome</keyword>
<evidence type="ECO:0000259" key="7">
    <source>
        <dbReference type="Pfam" id="PF00482"/>
    </source>
</evidence>
<evidence type="ECO:0000256" key="6">
    <source>
        <dbReference type="SAM" id="Phobius"/>
    </source>
</evidence>
<evidence type="ECO:0000256" key="5">
    <source>
        <dbReference type="ARBA" id="ARBA00023136"/>
    </source>
</evidence>
<feature type="transmembrane region" description="Helical" evidence="6">
    <location>
        <begin position="125"/>
        <end position="147"/>
    </location>
</feature>
<dbReference type="EMBL" id="MQVR01000048">
    <property type="protein sequence ID" value="OKL53643.1"/>
    <property type="molecule type" value="Genomic_DNA"/>
</dbReference>
<evidence type="ECO:0000256" key="3">
    <source>
        <dbReference type="ARBA" id="ARBA00022692"/>
    </source>
</evidence>
<feature type="transmembrane region" description="Helical" evidence="6">
    <location>
        <begin position="101"/>
        <end position="119"/>
    </location>
</feature>
<dbReference type="RefSeq" id="WP_073716908.1">
    <property type="nucleotide sequence ID" value="NZ_MQVR01000048.1"/>
</dbReference>
<dbReference type="GO" id="GO:0005886">
    <property type="term" value="C:plasma membrane"/>
    <property type="evidence" value="ECO:0007669"/>
    <property type="project" value="UniProtKB-SubCell"/>
</dbReference>